<dbReference type="CDD" id="cd00761">
    <property type="entry name" value="Glyco_tranf_GTA_type"/>
    <property type="match status" value="1"/>
</dbReference>
<dbReference type="InterPro" id="IPR029044">
    <property type="entry name" value="Nucleotide-diphossugar_trans"/>
</dbReference>
<evidence type="ECO:0000256" key="7">
    <source>
        <dbReference type="ARBA" id="ARBA00037904"/>
    </source>
</evidence>
<dbReference type="Pfam" id="PF00535">
    <property type="entry name" value="Glycos_transf_2"/>
    <property type="match status" value="1"/>
</dbReference>
<evidence type="ECO:0000256" key="6">
    <source>
        <dbReference type="ARBA" id="ARBA00037281"/>
    </source>
</evidence>
<dbReference type="RefSeq" id="WP_163471777.1">
    <property type="nucleotide sequence ID" value="NZ_JAAGWZ010000001.1"/>
</dbReference>
<name>A0A7C9TPH0_9MICO</name>
<comment type="caution">
    <text evidence="11">The sequence shown here is derived from an EMBL/GenBank/DDBJ whole genome shotgun (WGS) entry which is preliminary data.</text>
</comment>
<feature type="domain" description="Glycosyltransferase 2-like" evidence="10">
    <location>
        <begin position="5"/>
        <end position="156"/>
    </location>
</feature>
<keyword evidence="3" id="KW-0328">Glycosyltransferase</keyword>
<dbReference type="Gene3D" id="3.90.550.10">
    <property type="entry name" value="Spore Coat Polysaccharide Biosynthesis Protein SpsA, Chain A"/>
    <property type="match status" value="1"/>
</dbReference>
<evidence type="ECO:0000256" key="8">
    <source>
        <dbReference type="ARBA" id="ARBA00038120"/>
    </source>
</evidence>
<evidence type="ECO:0000256" key="3">
    <source>
        <dbReference type="ARBA" id="ARBA00022676"/>
    </source>
</evidence>
<keyword evidence="2" id="KW-1003">Cell membrane</keyword>
<dbReference type="Proteomes" id="UP000479756">
    <property type="component" value="Unassembled WGS sequence"/>
</dbReference>
<accession>A0A7C9TPH0</accession>
<evidence type="ECO:0000256" key="5">
    <source>
        <dbReference type="ARBA" id="ARBA00023136"/>
    </source>
</evidence>
<evidence type="ECO:0000256" key="4">
    <source>
        <dbReference type="ARBA" id="ARBA00022679"/>
    </source>
</evidence>
<dbReference type="AlphaFoldDB" id="A0A7C9TPH0"/>
<dbReference type="PANTHER" id="PTHR43646">
    <property type="entry name" value="GLYCOSYLTRANSFERASE"/>
    <property type="match status" value="1"/>
</dbReference>
<protein>
    <recommendedName>
        <fullName evidence="9">4,4'-diaponeurosporenoate glycosyltransferase</fullName>
    </recommendedName>
</protein>
<evidence type="ECO:0000256" key="1">
    <source>
        <dbReference type="ARBA" id="ARBA00004236"/>
    </source>
</evidence>
<evidence type="ECO:0000256" key="2">
    <source>
        <dbReference type="ARBA" id="ARBA00022475"/>
    </source>
</evidence>
<keyword evidence="4 11" id="KW-0808">Transferase</keyword>
<organism evidence="11 12">
    <name type="scientific">Galbitalea soli</name>
    <dbReference type="NCBI Taxonomy" id="1268042"/>
    <lineage>
        <taxon>Bacteria</taxon>
        <taxon>Bacillati</taxon>
        <taxon>Actinomycetota</taxon>
        <taxon>Actinomycetes</taxon>
        <taxon>Micrococcales</taxon>
        <taxon>Microbacteriaceae</taxon>
        <taxon>Galbitalea</taxon>
    </lineage>
</organism>
<evidence type="ECO:0000259" key="10">
    <source>
        <dbReference type="Pfam" id="PF00535"/>
    </source>
</evidence>
<comment type="similarity">
    <text evidence="8">Belongs to the glycosyltransferase 2 family. CrtQ subfamily.</text>
</comment>
<evidence type="ECO:0000313" key="11">
    <source>
        <dbReference type="EMBL" id="NEM90100.1"/>
    </source>
</evidence>
<comment type="pathway">
    <text evidence="7">Carotenoid biosynthesis; staphyloxanthin biosynthesis; staphyloxanthin from farnesyl diphosphate: step 4/5.</text>
</comment>
<proteinExistence type="inferred from homology"/>
<comment type="subcellular location">
    <subcellularLocation>
        <location evidence="1">Cell membrane</location>
    </subcellularLocation>
</comment>
<evidence type="ECO:0000313" key="12">
    <source>
        <dbReference type="Proteomes" id="UP000479756"/>
    </source>
</evidence>
<comment type="function">
    <text evidence="6">Catalyzes the glycosylation of 4,4'-diaponeurosporenoate, i.e. the esterification of glucose at the C1'' position with the carboxyl group of 4,4'-diaponeurosporenic acid, to form glycosyl-4,4'-diaponeurosporenoate. This is a step in the biosynthesis of staphyloxanthin, an orange pigment present in most staphylococci strains.</text>
</comment>
<keyword evidence="5" id="KW-0472">Membrane</keyword>
<reference evidence="11 12" key="1">
    <citation type="journal article" date="2014" name="Int. J. Syst. Evol. Microbiol.">
        <title>Description of Galbitalea soli gen. nov., sp. nov., and Frondihabitans sucicola sp. nov.</title>
        <authorList>
            <person name="Kim S.J."/>
            <person name="Lim J.M."/>
            <person name="Ahn J.H."/>
            <person name="Weon H.Y."/>
            <person name="Hamada M."/>
            <person name="Suzuki K."/>
            <person name="Ahn T.Y."/>
            <person name="Kwon S.W."/>
        </authorList>
    </citation>
    <scope>NUCLEOTIDE SEQUENCE [LARGE SCALE GENOMIC DNA]</scope>
    <source>
        <strain evidence="11 12">NBRC 108727</strain>
    </source>
</reference>
<dbReference type="EMBL" id="JAAGWZ010000001">
    <property type="protein sequence ID" value="NEM90100.1"/>
    <property type="molecule type" value="Genomic_DNA"/>
</dbReference>
<keyword evidence="12" id="KW-1185">Reference proteome</keyword>
<sequence>MLTISVVIPSYNDSEMLRNCLAAIARQTRPADEVVVVDNGSTDDTTQAATAWGARVVQESERGIPAATAAGFDAATGQIFARLDADSVPRADWLARIEEHFMAADDLAAVTGPGDFYGASRPVKWFAERLYIGGYFWFFTWRLGHPPLFGSNFAIRASAWLQLREGSHREVRTLHDDLDLSYQFAPGQRIVYDPALVVGVSARPFASPAGLIRRVWWGYTTAAANREVRRQRSRAAARE</sequence>
<dbReference type="SUPFAM" id="SSF53448">
    <property type="entry name" value="Nucleotide-diphospho-sugar transferases"/>
    <property type="match status" value="1"/>
</dbReference>
<evidence type="ECO:0000256" key="9">
    <source>
        <dbReference type="ARBA" id="ARBA00040345"/>
    </source>
</evidence>
<dbReference type="InterPro" id="IPR001173">
    <property type="entry name" value="Glyco_trans_2-like"/>
</dbReference>
<dbReference type="GO" id="GO:0016757">
    <property type="term" value="F:glycosyltransferase activity"/>
    <property type="evidence" value="ECO:0007669"/>
    <property type="project" value="UniProtKB-KW"/>
</dbReference>
<dbReference type="GO" id="GO:0005886">
    <property type="term" value="C:plasma membrane"/>
    <property type="evidence" value="ECO:0007669"/>
    <property type="project" value="UniProtKB-SubCell"/>
</dbReference>
<dbReference type="PANTHER" id="PTHR43646:SF2">
    <property type="entry name" value="GLYCOSYLTRANSFERASE 2-LIKE DOMAIN-CONTAINING PROTEIN"/>
    <property type="match status" value="1"/>
</dbReference>
<gene>
    <name evidence="11" type="ORF">G3T37_01865</name>
</gene>